<proteinExistence type="inferred from homology"/>
<reference evidence="6" key="1">
    <citation type="submission" date="2020-10" db="EMBL/GenBank/DDBJ databases">
        <authorList>
            <person name="Gilroy R."/>
        </authorList>
    </citation>
    <scope>NUCLEOTIDE SEQUENCE</scope>
    <source>
        <strain evidence="6">CHK199-13235</strain>
    </source>
</reference>
<dbReference type="Proteomes" id="UP000824002">
    <property type="component" value="Unassembled WGS sequence"/>
</dbReference>
<evidence type="ECO:0000256" key="2">
    <source>
        <dbReference type="ARBA" id="ARBA00022723"/>
    </source>
</evidence>
<dbReference type="PANTHER" id="PTHR46017">
    <property type="entry name" value="ALPHA-MANNOSIDASE 2C1"/>
    <property type="match status" value="1"/>
</dbReference>
<dbReference type="InterPro" id="IPR011682">
    <property type="entry name" value="Glyco_hydro_38_C"/>
</dbReference>
<dbReference type="SUPFAM" id="SSF88688">
    <property type="entry name" value="Families 57/38 glycoside transferase middle domain"/>
    <property type="match status" value="1"/>
</dbReference>
<dbReference type="InterPro" id="IPR011330">
    <property type="entry name" value="Glyco_hydro/deAcase_b/a-brl"/>
</dbReference>
<evidence type="ECO:0000256" key="1">
    <source>
        <dbReference type="ARBA" id="ARBA00009792"/>
    </source>
</evidence>
<dbReference type="GO" id="GO:0009313">
    <property type="term" value="P:oligosaccharide catabolic process"/>
    <property type="evidence" value="ECO:0007669"/>
    <property type="project" value="TreeGrafter"/>
</dbReference>
<dbReference type="Gene3D" id="2.70.98.30">
    <property type="entry name" value="Golgi alpha-mannosidase II, domain 4"/>
    <property type="match status" value="1"/>
</dbReference>
<dbReference type="GO" id="GO:0006013">
    <property type="term" value="P:mannose metabolic process"/>
    <property type="evidence" value="ECO:0007669"/>
    <property type="project" value="InterPro"/>
</dbReference>
<reference evidence="6" key="2">
    <citation type="journal article" date="2021" name="PeerJ">
        <title>Extensive microbial diversity within the chicken gut microbiome revealed by metagenomics and culture.</title>
        <authorList>
            <person name="Gilroy R."/>
            <person name="Ravi A."/>
            <person name="Getino M."/>
            <person name="Pursley I."/>
            <person name="Horton D.L."/>
            <person name="Alikhan N.F."/>
            <person name="Baker D."/>
            <person name="Gharbi K."/>
            <person name="Hall N."/>
            <person name="Watson M."/>
            <person name="Adriaenssens E.M."/>
            <person name="Foster-Nyarko E."/>
            <person name="Jarju S."/>
            <person name="Secka A."/>
            <person name="Antonio M."/>
            <person name="Oren A."/>
            <person name="Chaudhuri R.R."/>
            <person name="La Ragione R."/>
            <person name="Hildebrand F."/>
            <person name="Pallen M.J."/>
        </authorList>
    </citation>
    <scope>NUCLEOTIDE SEQUENCE</scope>
    <source>
        <strain evidence="6">CHK199-13235</strain>
    </source>
</reference>
<dbReference type="SMART" id="SM00872">
    <property type="entry name" value="Alpha-mann_mid"/>
    <property type="match status" value="1"/>
</dbReference>
<keyword evidence="4" id="KW-0326">Glycosidase</keyword>
<dbReference type="SUPFAM" id="SSF88713">
    <property type="entry name" value="Glycoside hydrolase/deacetylase"/>
    <property type="match status" value="1"/>
</dbReference>
<dbReference type="Gene3D" id="3.20.110.10">
    <property type="entry name" value="Glycoside hydrolase 38, N terminal domain"/>
    <property type="match status" value="1"/>
</dbReference>
<protein>
    <recommendedName>
        <fullName evidence="5">Glycoside hydrolase family 38 central domain-containing protein</fullName>
    </recommendedName>
</protein>
<dbReference type="PANTHER" id="PTHR46017:SF2">
    <property type="entry name" value="MANNOSYLGLYCERATE HYDROLASE"/>
    <property type="match status" value="1"/>
</dbReference>
<evidence type="ECO:0000313" key="6">
    <source>
        <dbReference type="EMBL" id="HIS76127.1"/>
    </source>
</evidence>
<evidence type="ECO:0000313" key="7">
    <source>
        <dbReference type="Proteomes" id="UP000824002"/>
    </source>
</evidence>
<dbReference type="AlphaFoldDB" id="A0A9D1FM05"/>
<sequence length="892" mass="102165">MEKLKLYVISHTHWDREWYQSFQNYRYRLVRVMDDLIEGLEKDPEYKVFHMDGQTIVLEDYLEIRPENAGRLAKLIRDGRILIGPWYVMPDEFLISGESLIQNLRMGHKICKDYGAAPMKNGYVTDIFGHNSQFPQILNGFDIHSATLYRGIGDYEKDAFRWRSPDGSEVIAAKLEAERSYSNFYFAVRWPYEETGFDPEDAVKRMQVLVDRARKMAATDMALMMDGVDHCGMERHLPEMLKLFEEKIPDIEIVHAKLEDYFARIKEETLDIIEGSLYNVAKEGLNNQVLKNVLSSMVHVKQANDRCETQLTAVTEPLNAYCEMLGDELKAYREDDYSLSPRRTYLDKAWKTLIQNHPHDSICGCSLSDVHRDNIYRYRQAQQMAEIAAQDCVNVLARNIRCNGEHQEAVLLYNPSQKPVKGIHVFELPVAAHPYPNRRFYDANNNPLEVQVLDQREETFANERLRQLIRFDPMSVLTAAAEIEVPAFGYTVIYCDNLQSEFHPERKAYGHDVYYPPLRLSGSQMVSHNRLDNGALVVELNSLGLLDVTVKETGKTYRNLHLLEDRSDAGEGWNWRPVRYDSAVYGDNALEQFQVTADGPFCTVWKLTYSVKLPHGLAADYQHRGEGEKFQRVTTWLTIPKDSQQLAFRTVVENETENHRLRVLFPTELKTDCFYTKTPFDMAKWPVAHPDNRHHVELETKVHPSQGVTWMTDGKDCAAMYAKGLYEVEVTDNEERAMALTLFRAAQHETGTCHPEDIKMLRKMEFEYALDFGAAEQAAALVEGEAYRAGVRSYHFAQNPAAGPLEPTGQMLSVTGDRVVSSVFEDSGRIYVRLYDVSGKDGQCNLTFPRKVKGAQYVNLNLEPQSDAAFDKNSVTLSCPAHKIVTVAVEVE</sequence>
<dbReference type="InterPro" id="IPR011013">
    <property type="entry name" value="Gal_mutarotase_sf_dom"/>
</dbReference>
<keyword evidence="2" id="KW-0479">Metal-binding</keyword>
<dbReference type="InterPro" id="IPR015341">
    <property type="entry name" value="Glyco_hydro_38_cen"/>
</dbReference>
<dbReference type="GO" id="GO:0046872">
    <property type="term" value="F:metal ion binding"/>
    <property type="evidence" value="ECO:0007669"/>
    <property type="project" value="UniProtKB-KW"/>
</dbReference>
<comment type="caution">
    <text evidence="6">The sequence shown here is derived from an EMBL/GenBank/DDBJ whole genome shotgun (WGS) entry which is preliminary data.</text>
</comment>
<dbReference type="Pfam" id="PF01074">
    <property type="entry name" value="Glyco_hydro_38N"/>
    <property type="match status" value="1"/>
</dbReference>
<dbReference type="Gene3D" id="1.20.1270.50">
    <property type="entry name" value="Glycoside hydrolase family 38, central domain"/>
    <property type="match status" value="1"/>
</dbReference>
<name>A0A9D1FM05_9FIRM</name>
<dbReference type="Pfam" id="PF09261">
    <property type="entry name" value="Alpha-mann_mid"/>
    <property type="match status" value="1"/>
</dbReference>
<dbReference type="InterPro" id="IPR037094">
    <property type="entry name" value="Glyco_hydro_38_cen_sf"/>
</dbReference>
<dbReference type="Pfam" id="PF07748">
    <property type="entry name" value="Glyco_hydro_38C"/>
    <property type="match status" value="1"/>
</dbReference>
<keyword evidence="3" id="KW-0378">Hydrolase</keyword>
<evidence type="ECO:0000256" key="3">
    <source>
        <dbReference type="ARBA" id="ARBA00022801"/>
    </source>
</evidence>
<accession>A0A9D1FM05</accession>
<gene>
    <name evidence="6" type="ORF">IAB51_04860</name>
</gene>
<feature type="domain" description="Glycoside hydrolase family 38 central" evidence="5">
    <location>
        <begin position="293"/>
        <end position="378"/>
    </location>
</feature>
<evidence type="ECO:0000259" key="5">
    <source>
        <dbReference type="SMART" id="SM00872"/>
    </source>
</evidence>
<dbReference type="InterPro" id="IPR027291">
    <property type="entry name" value="Glyco_hydro_38_N_sf"/>
</dbReference>
<dbReference type="GO" id="GO:0004559">
    <property type="term" value="F:alpha-mannosidase activity"/>
    <property type="evidence" value="ECO:0007669"/>
    <property type="project" value="InterPro"/>
</dbReference>
<dbReference type="InterPro" id="IPR028995">
    <property type="entry name" value="Glyco_hydro_57/38_cen_sf"/>
</dbReference>
<dbReference type="InterPro" id="IPR000602">
    <property type="entry name" value="Glyco_hydro_38_N"/>
</dbReference>
<dbReference type="SUPFAM" id="SSF74650">
    <property type="entry name" value="Galactose mutarotase-like"/>
    <property type="match status" value="1"/>
</dbReference>
<organism evidence="6 7">
    <name type="scientific">Candidatus Merdivicinus excrementipullorum</name>
    <dbReference type="NCBI Taxonomy" id="2840867"/>
    <lineage>
        <taxon>Bacteria</taxon>
        <taxon>Bacillati</taxon>
        <taxon>Bacillota</taxon>
        <taxon>Clostridia</taxon>
        <taxon>Eubacteriales</taxon>
        <taxon>Oscillospiraceae</taxon>
        <taxon>Oscillospiraceae incertae sedis</taxon>
        <taxon>Candidatus Merdivicinus</taxon>
    </lineage>
</organism>
<comment type="similarity">
    <text evidence="1">Belongs to the glycosyl hydrolase 38 family.</text>
</comment>
<evidence type="ECO:0000256" key="4">
    <source>
        <dbReference type="ARBA" id="ARBA00023295"/>
    </source>
</evidence>
<dbReference type="EMBL" id="DVJP01000033">
    <property type="protein sequence ID" value="HIS76127.1"/>
    <property type="molecule type" value="Genomic_DNA"/>
</dbReference>
<dbReference type="GO" id="GO:0030246">
    <property type="term" value="F:carbohydrate binding"/>
    <property type="evidence" value="ECO:0007669"/>
    <property type="project" value="InterPro"/>
</dbReference>